<proteinExistence type="inferred from homology"/>
<gene>
    <name evidence="3" type="ORF">E8E13_002689</name>
</gene>
<name>A0A9P4TH26_CURKU</name>
<keyword evidence="4" id="KW-1185">Reference proteome</keyword>
<reference evidence="3" key="1">
    <citation type="submission" date="2019-04" db="EMBL/GenBank/DDBJ databases">
        <title>Sequencing of skin fungus with MAO and IRED activity.</title>
        <authorList>
            <person name="Marsaioli A.J."/>
            <person name="Bonatto J.M.C."/>
            <person name="Reis Junior O."/>
        </authorList>
    </citation>
    <scope>NUCLEOTIDE SEQUENCE</scope>
    <source>
        <strain evidence="3">30M1</strain>
    </source>
</reference>
<dbReference type="Gene3D" id="3.30.70.100">
    <property type="match status" value="1"/>
</dbReference>
<evidence type="ECO:0000256" key="1">
    <source>
        <dbReference type="ARBA" id="ARBA00005986"/>
    </source>
</evidence>
<comment type="similarity">
    <text evidence="1">Belongs to the tpcK family.</text>
</comment>
<dbReference type="EMBL" id="SWKU01000006">
    <property type="protein sequence ID" value="KAF3005622.1"/>
    <property type="molecule type" value="Genomic_DNA"/>
</dbReference>
<dbReference type="GO" id="GO:0016491">
    <property type="term" value="F:oxidoreductase activity"/>
    <property type="evidence" value="ECO:0007669"/>
    <property type="project" value="InterPro"/>
</dbReference>
<evidence type="ECO:0000313" key="3">
    <source>
        <dbReference type="EMBL" id="KAF3005622.1"/>
    </source>
</evidence>
<comment type="caution">
    <text evidence="3">The sequence shown here is derived from an EMBL/GenBank/DDBJ whole genome shotgun (WGS) entry which is preliminary data.</text>
</comment>
<dbReference type="InterPro" id="IPR011008">
    <property type="entry name" value="Dimeric_a/b-barrel"/>
</dbReference>
<evidence type="ECO:0000259" key="2">
    <source>
        <dbReference type="Pfam" id="PF07110"/>
    </source>
</evidence>
<dbReference type="Pfam" id="PF07110">
    <property type="entry name" value="EthD"/>
    <property type="match status" value="1"/>
</dbReference>
<evidence type="ECO:0000313" key="4">
    <source>
        <dbReference type="Proteomes" id="UP000801428"/>
    </source>
</evidence>
<dbReference type="Proteomes" id="UP000801428">
    <property type="component" value="Unassembled WGS sequence"/>
</dbReference>
<organism evidence="3 4">
    <name type="scientific">Curvularia kusanoi</name>
    <name type="common">Cochliobolus kusanoi</name>
    <dbReference type="NCBI Taxonomy" id="90978"/>
    <lineage>
        <taxon>Eukaryota</taxon>
        <taxon>Fungi</taxon>
        <taxon>Dikarya</taxon>
        <taxon>Ascomycota</taxon>
        <taxon>Pezizomycotina</taxon>
        <taxon>Dothideomycetes</taxon>
        <taxon>Pleosporomycetidae</taxon>
        <taxon>Pleosporales</taxon>
        <taxon>Pleosporineae</taxon>
        <taxon>Pleosporaceae</taxon>
        <taxon>Curvularia</taxon>
    </lineage>
</organism>
<sequence>MLPYFTALVFGTMAPGLNLTQYADHYNNVHIPLVKGLTGSAFPTIHTRHYVGGNPAFVNASAKVDWDSMAIMSFRDQAHAVAFMSIIAKPEAAAAIAKDEEEFMAGKPRTVIVGMEGEVTWS</sequence>
<dbReference type="InterPro" id="IPR009799">
    <property type="entry name" value="EthD_dom"/>
</dbReference>
<feature type="domain" description="EthD" evidence="2">
    <location>
        <begin position="15"/>
        <end position="105"/>
    </location>
</feature>
<dbReference type="OrthoDB" id="2519291at2759"/>
<protein>
    <recommendedName>
        <fullName evidence="2">EthD domain-containing protein</fullName>
    </recommendedName>
</protein>
<accession>A0A9P4TH26</accession>
<dbReference type="AlphaFoldDB" id="A0A9P4TH26"/>
<dbReference type="SUPFAM" id="SSF54909">
    <property type="entry name" value="Dimeric alpha+beta barrel"/>
    <property type="match status" value="1"/>
</dbReference>